<evidence type="ECO:0000313" key="2">
    <source>
        <dbReference type="EMBL" id="QYM78558.1"/>
    </source>
</evidence>
<dbReference type="AlphaFoldDB" id="A0A8F9TVJ0"/>
<organism evidence="2 3">
    <name type="scientific">Horticoccus luteus</name>
    <dbReference type="NCBI Taxonomy" id="2862869"/>
    <lineage>
        <taxon>Bacteria</taxon>
        <taxon>Pseudomonadati</taxon>
        <taxon>Verrucomicrobiota</taxon>
        <taxon>Opitutia</taxon>
        <taxon>Opitutales</taxon>
        <taxon>Opitutaceae</taxon>
        <taxon>Horticoccus</taxon>
    </lineage>
</organism>
<sequence>MKGSFELHPRRGWALVLAGALFAVQIACGSERPIVAAGQARATVVVPGDASPVVRYAAQELVEHIAKASGVTLPIMTEADGQPGDGSHFFLGATRAAENAGIDAAALAPETFVLRTIGPDVYIVGGDLRRGGPGTRAGEHAVSDALYNPPEIPPGDPLNMNTPGGTMFGVYEWLERELGVRWLWPGELGTFVPVRHEVVAHDWDETVAPRFFQRLVRPGLGFTSDHPALGFTPAAAEKYAHEQSVFLRRCRMGRGTVITYHHAFTDWWEKYGEDHPEWFQLVNGKRGPMKPGGRFSMSVSEPGLQQKIVDLWQAERTKPTGTNPHYINAVENDILGLCECEGCRAWDGPVPADAMKFYSPKSKVFGARFVSDRYAHFWLAVQQLAAKHDPDATVVGYVYFNYFQAPTSGIKLNDHILLGYCPSGGWYPRSPEEHAWFKRQWRGWADTGARLFSRTNYFLDGYCMPFIFAHQFADDFQSEVRNGMVATDFDSLTGQWATQGPDLYLLMRLHTRPDADPDELLSEYYAAFGPAATEVKAYFDYWENYTMGHRAQINEAFDSLHASRWRTWAKAAHAVYPTECFAAGEAMLAKAAAACADDRTAAERVAFLQAGLVHAKLSSRVAGLLSLARPDGPAPEGKEALAELLAFRRAHEFSGIANFNHEAWVEDLSWTLGTETKQAPELYP</sequence>
<accession>A0A8F9TVJ0</accession>
<dbReference type="InterPro" id="IPR029018">
    <property type="entry name" value="Hex-like_dom2"/>
</dbReference>
<proteinExistence type="predicted"/>
<dbReference type="KEGG" id="ole:K0B96_14830"/>
<gene>
    <name evidence="2" type="ORF">K0B96_14830</name>
</gene>
<keyword evidence="1" id="KW-0378">Hydrolase</keyword>
<dbReference type="EMBL" id="CP080507">
    <property type="protein sequence ID" value="QYM78558.1"/>
    <property type="molecule type" value="Genomic_DNA"/>
</dbReference>
<evidence type="ECO:0000256" key="1">
    <source>
        <dbReference type="ARBA" id="ARBA00022801"/>
    </source>
</evidence>
<dbReference type="GO" id="GO:0005975">
    <property type="term" value="P:carbohydrate metabolic process"/>
    <property type="evidence" value="ECO:0007669"/>
    <property type="project" value="UniProtKB-ARBA"/>
</dbReference>
<dbReference type="RefSeq" id="WP_220161662.1">
    <property type="nucleotide sequence ID" value="NZ_CP080507.1"/>
</dbReference>
<name>A0A8F9TVJ0_9BACT</name>
<dbReference type="Gene3D" id="3.30.379.10">
    <property type="entry name" value="Chitobiase/beta-hexosaminidase domain 2-like"/>
    <property type="match status" value="1"/>
</dbReference>
<dbReference type="GO" id="GO:0016787">
    <property type="term" value="F:hydrolase activity"/>
    <property type="evidence" value="ECO:0007669"/>
    <property type="project" value="UniProtKB-KW"/>
</dbReference>
<dbReference type="InterPro" id="IPR032287">
    <property type="entry name" value="DUF4838"/>
</dbReference>
<reference evidence="2" key="1">
    <citation type="submission" date="2021-08" db="EMBL/GenBank/DDBJ databases">
        <title>Genome of a novel bacterium of the phylum Verrucomicrobia, Oleiharenicola sp. KSB-15.</title>
        <authorList>
            <person name="Chung J.-H."/>
            <person name="Ahn J.-H."/>
            <person name="Yoon Y."/>
            <person name="Kim D.-Y."/>
            <person name="An S.-H."/>
            <person name="Park I."/>
            <person name="Yeon J."/>
        </authorList>
    </citation>
    <scope>NUCLEOTIDE SEQUENCE</scope>
    <source>
        <strain evidence="2">KSB-15</strain>
    </source>
</reference>
<protein>
    <submittedName>
        <fullName evidence="2">DUF4838 domain-containing protein</fullName>
    </submittedName>
</protein>
<keyword evidence="3" id="KW-1185">Reference proteome</keyword>
<evidence type="ECO:0000313" key="3">
    <source>
        <dbReference type="Proteomes" id="UP000825051"/>
    </source>
</evidence>
<dbReference type="Pfam" id="PF16126">
    <property type="entry name" value="DUF4838"/>
    <property type="match status" value="1"/>
</dbReference>
<dbReference type="Proteomes" id="UP000825051">
    <property type="component" value="Chromosome"/>
</dbReference>